<sequence length="43" mass="5023">AALGCAQMEKLPELLQRKRSLAMQYQEVFRDVKGFKLFGNFYP</sequence>
<feature type="non-terminal residue" evidence="1">
    <location>
        <position position="1"/>
    </location>
</feature>
<reference evidence="1 2" key="1">
    <citation type="journal article" date="2020" name="J. Appl. Phycol.">
        <title>Morphological changes and genome evolution in Raphidiopsis raciborskii CS-506 after 23 years in culture.</title>
        <authorList>
            <person name="Willis A."/>
            <person name="Bent S.J."/>
            <person name="Jameson I.D."/>
        </authorList>
    </citation>
    <scope>NUCLEOTIDE SEQUENCE [LARGE SCALE GENOMIC DNA]</scope>
    <source>
        <strain evidence="1 2">CS-506_A</strain>
    </source>
</reference>
<dbReference type="Proteomes" id="UP000538075">
    <property type="component" value="Unassembled WGS sequence"/>
</dbReference>
<dbReference type="InterPro" id="IPR000653">
    <property type="entry name" value="DegT/StrS_aminotransferase"/>
</dbReference>
<evidence type="ECO:0000313" key="1">
    <source>
        <dbReference type="EMBL" id="MBA4466987.1"/>
    </source>
</evidence>
<dbReference type="AlphaFoldDB" id="A0A838WQV5"/>
<organism evidence="1 2">
    <name type="scientific">Cylindrospermopsis raciborskii CS-506_A</name>
    <dbReference type="NCBI Taxonomy" id="2585140"/>
    <lineage>
        <taxon>Bacteria</taxon>
        <taxon>Bacillati</taxon>
        <taxon>Cyanobacteriota</taxon>
        <taxon>Cyanophyceae</taxon>
        <taxon>Nostocales</taxon>
        <taxon>Aphanizomenonaceae</taxon>
        <taxon>Cylindrospermopsis</taxon>
    </lineage>
</organism>
<dbReference type="InterPro" id="IPR015424">
    <property type="entry name" value="PyrdxlP-dep_Trfase"/>
</dbReference>
<dbReference type="Pfam" id="PF01041">
    <property type="entry name" value="DegT_DnrJ_EryC1"/>
    <property type="match status" value="1"/>
</dbReference>
<protein>
    <submittedName>
        <fullName evidence="1">DegT/DnrJ/EryC1/StrS family aminotransferase</fullName>
    </submittedName>
</protein>
<dbReference type="Gene3D" id="3.90.1150.10">
    <property type="entry name" value="Aspartate Aminotransferase, domain 1"/>
    <property type="match status" value="1"/>
</dbReference>
<proteinExistence type="predicted"/>
<evidence type="ECO:0000313" key="2">
    <source>
        <dbReference type="Proteomes" id="UP000538075"/>
    </source>
</evidence>
<accession>A0A838WQV5</accession>
<dbReference type="InterPro" id="IPR015422">
    <property type="entry name" value="PyrdxlP-dep_Trfase_small"/>
</dbReference>
<dbReference type="EMBL" id="VDFG01001099">
    <property type="protein sequence ID" value="MBA4466987.1"/>
    <property type="molecule type" value="Genomic_DNA"/>
</dbReference>
<gene>
    <name evidence="1" type="ORF">FHK98_16950</name>
</gene>
<dbReference type="SUPFAM" id="SSF53383">
    <property type="entry name" value="PLP-dependent transferases"/>
    <property type="match status" value="1"/>
</dbReference>
<keyword evidence="1" id="KW-0808">Transferase</keyword>
<name>A0A838WQV5_9CYAN</name>
<keyword evidence="1" id="KW-0032">Aminotransferase</keyword>
<dbReference type="GO" id="GO:0008483">
    <property type="term" value="F:transaminase activity"/>
    <property type="evidence" value="ECO:0007669"/>
    <property type="project" value="UniProtKB-KW"/>
</dbReference>
<comment type="caution">
    <text evidence="1">The sequence shown here is derived from an EMBL/GenBank/DDBJ whole genome shotgun (WGS) entry which is preliminary data.</text>
</comment>